<dbReference type="InterPro" id="IPR022742">
    <property type="entry name" value="Hydrolase_4"/>
</dbReference>
<evidence type="ECO:0000259" key="1">
    <source>
        <dbReference type="Pfam" id="PF12146"/>
    </source>
</evidence>
<gene>
    <name evidence="2" type="ORF">S03H2_71092</name>
</gene>
<comment type="caution">
    <text evidence="2">The sequence shown here is derived from an EMBL/GenBank/DDBJ whole genome shotgun (WGS) entry which is preliminary data.</text>
</comment>
<organism evidence="2">
    <name type="scientific">marine sediment metagenome</name>
    <dbReference type="NCBI Taxonomy" id="412755"/>
    <lineage>
        <taxon>unclassified sequences</taxon>
        <taxon>metagenomes</taxon>
        <taxon>ecological metagenomes</taxon>
    </lineage>
</organism>
<protein>
    <recommendedName>
        <fullName evidence="1">Serine aminopeptidase S33 domain-containing protein</fullName>
    </recommendedName>
</protein>
<reference evidence="2" key="1">
    <citation type="journal article" date="2014" name="Front. Microbiol.">
        <title>High frequency of phylogenetically diverse reductive dehalogenase-homologous genes in deep subseafloor sedimentary metagenomes.</title>
        <authorList>
            <person name="Kawai M."/>
            <person name="Futagami T."/>
            <person name="Toyoda A."/>
            <person name="Takaki Y."/>
            <person name="Nishi S."/>
            <person name="Hori S."/>
            <person name="Arai W."/>
            <person name="Tsubouchi T."/>
            <person name="Morono Y."/>
            <person name="Uchiyama I."/>
            <person name="Ito T."/>
            <person name="Fujiyama A."/>
            <person name="Inagaki F."/>
            <person name="Takami H."/>
        </authorList>
    </citation>
    <scope>NUCLEOTIDE SEQUENCE</scope>
    <source>
        <strain evidence="2">Expedition CK06-06</strain>
    </source>
</reference>
<evidence type="ECO:0000313" key="2">
    <source>
        <dbReference type="EMBL" id="GAH99365.1"/>
    </source>
</evidence>
<feature type="non-terminal residue" evidence="2">
    <location>
        <position position="1"/>
    </location>
</feature>
<dbReference type="SUPFAM" id="SSF53474">
    <property type="entry name" value="alpha/beta-Hydrolases"/>
    <property type="match status" value="1"/>
</dbReference>
<dbReference type="AlphaFoldDB" id="X1L0E1"/>
<dbReference type="Gene3D" id="3.40.50.1820">
    <property type="entry name" value="alpha/beta hydrolase"/>
    <property type="match status" value="1"/>
</dbReference>
<dbReference type="InterPro" id="IPR029058">
    <property type="entry name" value="AB_hydrolase_fold"/>
</dbReference>
<proteinExistence type="predicted"/>
<dbReference type="EMBL" id="BARU01047444">
    <property type="protein sequence ID" value="GAH99365.1"/>
    <property type="molecule type" value="Genomic_DNA"/>
</dbReference>
<sequence length="104" mass="12416">DFFNTSDEFPLFYRLWHPSRITKPRKIIICIHGLHSHGEKFVFLADTFSQHNWFTYAIDLRGHGLSWDIPDNKGDIPDYEYWIDDLKEFVEYLSKAYSGVPIYI</sequence>
<accession>X1L0E1</accession>
<name>X1L0E1_9ZZZZ</name>
<feature type="non-terminal residue" evidence="2">
    <location>
        <position position="104"/>
    </location>
</feature>
<dbReference type="Pfam" id="PF12146">
    <property type="entry name" value="Hydrolase_4"/>
    <property type="match status" value="1"/>
</dbReference>
<feature type="domain" description="Serine aminopeptidase S33" evidence="1">
    <location>
        <begin position="23"/>
        <end position="104"/>
    </location>
</feature>